<protein>
    <submittedName>
        <fullName evidence="2">Uncharacterized protein</fullName>
    </submittedName>
</protein>
<gene>
    <name evidence="2" type="ORF">R3P38DRAFT_2787734</name>
</gene>
<accession>A0AAW0ANG5</accession>
<keyword evidence="3" id="KW-1185">Reference proteome</keyword>
<comment type="caution">
    <text evidence="2">The sequence shown here is derived from an EMBL/GenBank/DDBJ whole genome shotgun (WGS) entry which is preliminary data.</text>
</comment>
<feature type="compositionally biased region" description="Polar residues" evidence="1">
    <location>
        <begin position="175"/>
        <end position="186"/>
    </location>
</feature>
<sequence length="552" mass="61392">MNSLEGSPALISITTNAHPLSGRPSNKLSRRSDKDATSQSTYFALLACSCPRYQFDVLEISMESSSARWGWKEFLITPAPLTFVPIILPGTGFSTSTTDISSLSPSAPTQSAIFTRSAVSAPRMHAPPPSPCHTFFASSRVAILSISKTAQLSGSASLPLLVLLGYTKSSGLQKMSSLRNTDSTPQRRLKYHSRPSSRPLRYRLPLTLPPPLPSPHTTALNHFEAVFGGTRQVGHADVPTVPPSSPVPALDRRLIYLTRVFLLPFALWLETVFVSRPPMEQLGHRHSEMRTSGRMTKVVKVTVRDVGSAGWDYDQTRMQEKDRGGHDRLRSASGGVIHSRILLPRTDAHTLMSLPPLRLPSSCVCPRLQVHLGGVRDGPRLQRLTLWMPRVPPFAEESERLTDPQARGTRSGVSLREERKNEREKARFQEEEKLESVMHSCPLPGEERKIGEGQRGLLEGFRLDTTMSTTLRPRRELQSPPLAAPPRVVDVVRRSHTSLTPKRRDAWPVPSKIHLRLRYLEIAMGRLEAVYGCRCGWGCRGLWAGKKKDWGS</sequence>
<evidence type="ECO:0000313" key="2">
    <source>
        <dbReference type="EMBL" id="KAK7014231.1"/>
    </source>
</evidence>
<reference evidence="2 3" key="1">
    <citation type="journal article" date="2024" name="J Genomics">
        <title>Draft genome sequencing and assembly of Favolaschia claudopus CIRM-BRFM 2984 isolated from oak limbs.</title>
        <authorList>
            <person name="Navarro D."/>
            <person name="Drula E."/>
            <person name="Chaduli D."/>
            <person name="Cazenave R."/>
            <person name="Ahrendt S."/>
            <person name="Wang J."/>
            <person name="Lipzen A."/>
            <person name="Daum C."/>
            <person name="Barry K."/>
            <person name="Grigoriev I.V."/>
            <person name="Favel A."/>
            <person name="Rosso M.N."/>
            <person name="Martin F."/>
        </authorList>
    </citation>
    <scope>NUCLEOTIDE SEQUENCE [LARGE SCALE GENOMIC DNA]</scope>
    <source>
        <strain evidence="2 3">CIRM-BRFM 2984</strain>
    </source>
</reference>
<feature type="region of interest" description="Disordered" evidence="1">
    <location>
        <begin position="175"/>
        <end position="194"/>
    </location>
</feature>
<feature type="region of interest" description="Disordered" evidence="1">
    <location>
        <begin position="397"/>
        <end position="437"/>
    </location>
</feature>
<dbReference type="EMBL" id="JAWWNJ010000057">
    <property type="protein sequence ID" value="KAK7014231.1"/>
    <property type="molecule type" value="Genomic_DNA"/>
</dbReference>
<evidence type="ECO:0000313" key="3">
    <source>
        <dbReference type="Proteomes" id="UP001362999"/>
    </source>
</evidence>
<organism evidence="2 3">
    <name type="scientific">Favolaschia claudopus</name>
    <dbReference type="NCBI Taxonomy" id="2862362"/>
    <lineage>
        <taxon>Eukaryota</taxon>
        <taxon>Fungi</taxon>
        <taxon>Dikarya</taxon>
        <taxon>Basidiomycota</taxon>
        <taxon>Agaricomycotina</taxon>
        <taxon>Agaricomycetes</taxon>
        <taxon>Agaricomycetidae</taxon>
        <taxon>Agaricales</taxon>
        <taxon>Marasmiineae</taxon>
        <taxon>Mycenaceae</taxon>
        <taxon>Favolaschia</taxon>
    </lineage>
</organism>
<dbReference type="Proteomes" id="UP001362999">
    <property type="component" value="Unassembled WGS sequence"/>
</dbReference>
<evidence type="ECO:0000256" key="1">
    <source>
        <dbReference type="SAM" id="MobiDB-lite"/>
    </source>
</evidence>
<name>A0AAW0ANG5_9AGAR</name>
<proteinExistence type="predicted"/>
<feature type="compositionally biased region" description="Basic and acidic residues" evidence="1">
    <location>
        <begin position="415"/>
        <end position="436"/>
    </location>
</feature>
<dbReference type="AlphaFoldDB" id="A0AAW0ANG5"/>